<keyword evidence="1" id="KW-1133">Transmembrane helix</keyword>
<sequence>MENNAKPAGGAQIWRKELYSILGAFSFLYLSITTVFFYIRRRRIADIRYRPLRLNILNVIASITLCVMACLRTAFYPNFPCALVNWPAYIGFFLYCSSVTCRVISFTWIAKYNLAKLRLSIAYTPSLNLSNLSNNSINNNFNNNSPISPGIKERLEKDFPGVKLMNRLKMFKHFTTDKWLTYWIIFPTMLMALIFALVEQLTSPNLSIIPLSTNCTPAGIEYIPLHILNGTFLILIIPFLICLIYNIKDAYGLRNELMFNLVSGAIAYIGYFMIELVFPRWKNYFGSLMLAWVTFIICHTLSITIPLIQSFNNKVYSLPNSIKSSKRAIKRSLSTTKRNNQNNQNNQNNIVIGDGKSKRYLMFEKVLEDSELFERYKVCAAACFCAELVIFLQEYQYLKILVAHSCTPSNKEVLPPPSPVLHITETGHVTFPNNSDLLNTSTATLVSPTFVTTPCTKSIAETVTAASWIPMPFELRTDYSTFYETFFDSNSDLAINFPGCLLSDIKEMVKDEKYELTMYEEAREEVLNLLYRNTFERFLKMYGIEIEKKGIYNKG</sequence>
<accession>A0A2N0PIX4</accession>
<name>A0A2N0PIX4_9GLOM</name>
<feature type="transmembrane region" description="Helical" evidence="1">
    <location>
        <begin position="257"/>
        <end position="278"/>
    </location>
</feature>
<dbReference type="VEuPathDB" id="FungiDB:RhiirFUN_018000"/>
<dbReference type="PROSITE" id="PS50132">
    <property type="entry name" value="RGS"/>
    <property type="match status" value="1"/>
</dbReference>
<comment type="caution">
    <text evidence="3">The sequence shown here is derived from an EMBL/GenBank/DDBJ whole genome shotgun (WGS) entry which is preliminary data.</text>
</comment>
<dbReference type="InterPro" id="IPR036305">
    <property type="entry name" value="RGS_sf"/>
</dbReference>
<keyword evidence="1" id="KW-0812">Transmembrane</keyword>
<dbReference type="EMBL" id="LLXJ01000716">
    <property type="protein sequence ID" value="PKC06775.1"/>
    <property type="molecule type" value="Genomic_DNA"/>
</dbReference>
<evidence type="ECO:0000313" key="4">
    <source>
        <dbReference type="Proteomes" id="UP000232722"/>
    </source>
</evidence>
<dbReference type="InterPro" id="IPR044926">
    <property type="entry name" value="RGS_subdomain_2"/>
</dbReference>
<dbReference type="AlphaFoldDB" id="A0A2N0PIX4"/>
<dbReference type="Gene3D" id="1.10.167.10">
    <property type="entry name" value="Regulator of G-protein Signalling 4, domain 2"/>
    <property type="match status" value="1"/>
</dbReference>
<feature type="domain" description="RGS" evidence="2">
    <location>
        <begin position="476"/>
        <end position="540"/>
    </location>
</feature>
<reference evidence="3 4" key="2">
    <citation type="submission" date="2017-09" db="EMBL/GenBank/DDBJ databases">
        <title>Extensive intraspecific genome diversity in a model arbuscular mycorrhizal fungus.</title>
        <authorList>
            <person name="Chen E.C."/>
            <person name="Morin E."/>
            <person name="Beaudet D."/>
            <person name="Noel J."/>
            <person name="Ndikumana S."/>
            <person name="Charron P."/>
            <person name="St-Onge C."/>
            <person name="Giorgi J."/>
            <person name="Grigoriev I.V."/>
            <person name="Roux C."/>
            <person name="Martin F.M."/>
            <person name="Corradi N."/>
        </authorList>
    </citation>
    <scope>NUCLEOTIDE SEQUENCE [LARGE SCALE GENOMIC DNA]</scope>
    <source>
        <strain evidence="3 4">A5</strain>
    </source>
</reference>
<dbReference type="SUPFAM" id="SSF48097">
    <property type="entry name" value="Regulator of G-protein signaling, RGS"/>
    <property type="match status" value="1"/>
</dbReference>
<evidence type="ECO:0000256" key="1">
    <source>
        <dbReference type="SAM" id="Phobius"/>
    </source>
</evidence>
<gene>
    <name evidence="3" type="ORF">RhiirA5_501113</name>
</gene>
<evidence type="ECO:0000313" key="3">
    <source>
        <dbReference type="EMBL" id="PKC06775.1"/>
    </source>
</evidence>
<feature type="transmembrane region" description="Helical" evidence="1">
    <location>
        <begin position="179"/>
        <end position="198"/>
    </location>
</feature>
<proteinExistence type="predicted"/>
<feature type="transmembrane region" description="Helical" evidence="1">
    <location>
        <begin position="284"/>
        <end position="308"/>
    </location>
</feature>
<feature type="transmembrane region" description="Helical" evidence="1">
    <location>
        <begin position="227"/>
        <end position="245"/>
    </location>
</feature>
<reference evidence="3 4" key="1">
    <citation type="submission" date="2016-04" db="EMBL/GenBank/DDBJ databases">
        <title>Genome analyses suggest a sexual origin of heterokaryosis in a supposedly ancient asexual fungus.</title>
        <authorList>
            <person name="Ropars J."/>
            <person name="Sedzielewska K."/>
            <person name="Noel J."/>
            <person name="Charron P."/>
            <person name="Farinelli L."/>
            <person name="Marton T."/>
            <person name="Kruger M."/>
            <person name="Pelin A."/>
            <person name="Brachmann A."/>
            <person name="Corradi N."/>
        </authorList>
    </citation>
    <scope>NUCLEOTIDE SEQUENCE [LARGE SCALE GENOMIC DNA]</scope>
    <source>
        <strain evidence="3 4">A5</strain>
    </source>
</reference>
<evidence type="ECO:0000259" key="2">
    <source>
        <dbReference type="PROSITE" id="PS50132"/>
    </source>
</evidence>
<feature type="transmembrane region" description="Helical" evidence="1">
    <location>
        <begin position="52"/>
        <end position="76"/>
    </location>
</feature>
<dbReference type="VEuPathDB" id="FungiDB:RhiirA1_413124"/>
<keyword evidence="1" id="KW-0472">Membrane</keyword>
<organism evidence="3 4">
    <name type="scientific">Rhizophagus irregularis</name>
    <dbReference type="NCBI Taxonomy" id="588596"/>
    <lineage>
        <taxon>Eukaryota</taxon>
        <taxon>Fungi</taxon>
        <taxon>Fungi incertae sedis</taxon>
        <taxon>Mucoromycota</taxon>
        <taxon>Glomeromycotina</taxon>
        <taxon>Glomeromycetes</taxon>
        <taxon>Glomerales</taxon>
        <taxon>Glomeraceae</taxon>
        <taxon>Rhizophagus</taxon>
    </lineage>
</organism>
<dbReference type="VEuPathDB" id="FungiDB:FUN_000602"/>
<dbReference type="InterPro" id="IPR016137">
    <property type="entry name" value="RGS"/>
</dbReference>
<protein>
    <recommendedName>
        <fullName evidence="2">RGS domain-containing protein</fullName>
    </recommendedName>
</protein>
<feature type="transmembrane region" description="Helical" evidence="1">
    <location>
        <begin position="20"/>
        <end position="40"/>
    </location>
</feature>
<dbReference type="Proteomes" id="UP000232722">
    <property type="component" value="Unassembled WGS sequence"/>
</dbReference>
<feature type="transmembrane region" description="Helical" evidence="1">
    <location>
        <begin position="88"/>
        <end position="110"/>
    </location>
</feature>